<dbReference type="EnsemblMetazoa" id="CJA35106.1">
    <property type="protein sequence ID" value="CJA35106.1"/>
    <property type="gene ID" value="WBGene00210953"/>
</dbReference>
<evidence type="ECO:0000313" key="1">
    <source>
        <dbReference type="EnsemblMetazoa" id="CJA35106.1"/>
    </source>
</evidence>
<sequence>MTYDQLFRVFWINGLRDPAHIYIRTRVLQTMESRPDVTLLQLEGQIKRLLDLKVHSKCVAGSTPSHAAEINAKNSSRTTIESKVHHHQTNAAFSEIESACLI</sequence>
<protein>
    <submittedName>
        <fullName evidence="1">Uncharacterized protein</fullName>
    </submittedName>
</protein>
<reference evidence="2" key="1">
    <citation type="submission" date="2010-08" db="EMBL/GenBank/DDBJ databases">
        <authorList>
            <consortium name="Caenorhabditis japonica Sequencing Consortium"/>
            <person name="Wilson R.K."/>
        </authorList>
    </citation>
    <scope>NUCLEOTIDE SEQUENCE [LARGE SCALE GENOMIC DNA]</scope>
    <source>
        <strain evidence="2">DF5081</strain>
    </source>
</reference>
<keyword evidence="2" id="KW-1185">Reference proteome</keyword>
<name>A0A8R1IMD5_CAEJA</name>
<evidence type="ECO:0000313" key="2">
    <source>
        <dbReference type="Proteomes" id="UP000005237"/>
    </source>
</evidence>
<organism evidence="1 2">
    <name type="scientific">Caenorhabditis japonica</name>
    <dbReference type="NCBI Taxonomy" id="281687"/>
    <lineage>
        <taxon>Eukaryota</taxon>
        <taxon>Metazoa</taxon>
        <taxon>Ecdysozoa</taxon>
        <taxon>Nematoda</taxon>
        <taxon>Chromadorea</taxon>
        <taxon>Rhabditida</taxon>
        <taxon>Rhabditina</taxon>
        <taxon>Rhabditomorpha</taxon>
        <taxon>Rhabditoidea</taxon>
        <taxon>Rhabditidae</taxon>
        <taxon>Peloderinae</taxon>
        <taxon>Caenorhabditis</taxon>
    </lineage>
</organism>
<accession>A0A8R1IMD5</accession>
<proteinExistence type="predicted"/>
<reference evidence="1" key="2">
    <citation type="submission" date="2022-06" db="UniProtKB">
        <authorList>
            <consortium name="EnsemblMetazoa"/>
        </authorList>
    </citation>
    <scope>IDENTIFICATION</scope>
    <source>
        <strain evidence="1">DF5081</strain>
    </source>
</reference>
<dbReference type="AlphaFoldDB" id="A0A8R1IMD5"/>
<dbReference type="Proteomes" id="UP000005237">
    <property type="component" value="Unassembled WGS sequence"/>
</dbReference>